<proteinExistence type="predicted"/>
<protein>
    <submittedName>
        <fullName evidence="1">Uncharacterized protein</fullName>
    </submittedName>
</protein>
<dbReference type="Proteomes" id="UP000260583">
    <property type="component" value="Segment"/>
</dbReference>
<organism evidence="1 2">
    <name type="scientific">Serratia phage Scapp</name>
    <dbReference type="NCBI Taxonomy" id="2282409"/>
    <lineage>
        <taxon>Viruses</taxon>
        <taxon>Duplodnaviria</taxon>
        <taxon>Heunggongvirae</taxon>
        <taxon>Uroviricota</taxon>
        <taxon>Caudoviricetes</taxon>
        <taxon>Scappvirus</taxon>
        <taxon>Scappvirus scapp</taxon>
    </lineage>
</organism>
<evidence type="ECO:0000313" key="1">
    <source>
        <dbReference type="EMBL" id="AXH50988.1"/>
    </source>
</evidence>
<reference evidence="2" key="1">
    <citation type="submission" date="2018-06" db="EMBL/GenBank/DDBJ databases">
        <title>Complete genome of Serratia marcescens Siphophage Scapp.</title>
        <authorList>
            <person name="Koehler B.T."/>
            <person name="Bonasera R."/>
            <person name="Liu M."/>
            <person name="Kongari R."/>
        </authorList>
    </citation>
    <scope>NUCLEOTIDE SEQUENCE [LARGE SCALE GENOMIC DNA]</scope>
</reference>
<dbReference type="EMBL" id="MH553517">
    <property type="protein sequence ID" value="AXH50988.1"/>
    <property type="molecule type" value="Genomic_DNA"/>
</dbReference>
<accession>A0A345L6T6</accession>
<name>A0A345L6T6_9CAUD</name>
<keyword evidence="2" id="KW-1185">Reference proteome</keyword>
<gene>
    <name evidence="1" type="ORF">CPT_Scapp_059</name>
</gene>
<sequence>MHFSFFLPFMRLREFSAKSGKSRVFLGNNIYMIIYECGNDN</sequence>
<evidence type="ECO:0000313" key="2">
    <source>
        <dbReference type="Proteomes" id="UP000260583"/>
    </source>
</evidence>